<dbReference type="OrthoDB" id="6088965at2"/>
<dbReference type="Proteomes" id="UP000294656">
    <property type="component" value="Unassembled WGS sequence"/>
</dbReference>
<dbReference type="EMBL" id="SNXC01000013">
    <property type="protein sequence ID" value="TDO96874.1"/>
    <property type="molecule type" value="Genomic_DNA"/>
</dbReference>
<name>A0A4R6M6G2_9GAMM</name>
<comment type="caution">
    <text evidence="1">The sequence shown here is derived from an EMBL/GenBank/DDBJ whole genome shotgun (WGS) entry which is preliminary data.</text>
</comment>
<dbReference type="AlphaFoldDB" id="A0A4R6M6G2"/>
<evidence type="ECO:0000313" key="2">
    <source>
        <dbReference type="Proteomes" id="UP000294656"/>
    </source>
</evidence>
<gene>
    <name evidence="1" type="ORF">DFP79_2643</name>
</gene>
<keyword evidence="2" id="KW-1185">Reference proteome</keyword>
<sequence length="135" mass="15880">MNTRTAYILNTLKQLNGRLLEHDPFNKEHLIEEESDFIEKLNNLFNIPAEGNPDFLFELQEFVARFIRCYPNLVPLMKRELLWFAGGECLHFLGDEELALYELLEDEMYQQSTLGNEYDISKLLEALKQAKQSIH</sequence>
<evidence type="ECO:0008006" key="3">
    <source>
        <dbReference type="Google" id="ProtNLM"/>
    </source>
</evidence>
<dbReference type="RefSeq" id="WP_133504371.1">
    <property type="nucleotide sequence ID" value="NZ_SNXC01000013.1"/>
</dbReference>
<dbReference type="NCBIfam" id="NF041512">
    <property type="entry name" value="PA2817_fam"/>
    <property type="match status" value="1"/>
</dbReference>
<organism evidence="1 2">
    <name type="scientific">Marinomonas balearica</name>
    <dbReference type="NCBI Taxonomy" id="491947"/>
    <lineage>
        <taxon>Bacteria</taxon>
        <taxon>Pseudomonadati</taxon>
        <taxon>Pseudomonadota</taxon>
        <taxon>Gammaproteobacteria</taxon>
        <taxon>Oceanospirillales</taxon>
        <taxon>Oceanospirillaceae</taxon>
        <taxon>Marinomonas</taxon>
    </lineage>
</organism>
<accession>A0A4R6M6G2</accession>
<dbReference type="InterPro" id="IPR048156">
    <property type="entry name" value="PA2817-like"/>
</dbReference>
<evidence type="ECO:0000313" key="1">
    <source>
        <dbReference type="EMBL" id="TDO96874.1"/>
    </source>
</evidence>
<reference evidence="1 2" key="1">
    <citation type="submission" date="2019-03" db="EMBL/GenBank/DDBJ databases">
        <title>Genomic Encyclopedia of Type Strains, Phase III (KMG-III): the genomes of soil and plant-associated and newly described type strains.</title>
        <authorList>
            <person name="Whitman W."/>
        </authorList>
    </citation>
    <scope>NUCLEOTIDE SEQUENCE [LARGE SCALE GENOMIC DNA]</scope>
    <source>
        <strain evidence="1 2">CECT 7378</strain>
    </source>
</reference>
<proteinExistence type="predicted"/>
<protein>
    <recommendedName>
        <fullName evidence="3">Dehydrogenase</fullName>
    </recommendedName>
</protein>